<evidence type="ECO:0000313" key="2">
    <source>
        <dbReference type="Proteomes" id="UP001204772"/>
    </source>
</evidence>
<keyword evidence="2" id="KW-1185">Reference proteome</keyword>
<comment type="caution">
    <text evidence="1">The sequence shown here is derived from an EMBL/GenBank/DDBJ whole genome shotgun (WGS) entry which is preliminary data.</text>
</comment>
<dbReference type="Proteomes" id="UP001204772">
    <property type="component" value="Unassembled WGS sequence"/>
</dbReference>
<dbReference type="EMBL" id="JAMZEL010000007">
    <property type="protein sequence ID" value="MCP1384201.1"/>
    <property type="molecule type" value="Genomic_DNA"/>
</dbReference>
<evidence type="ECO:0008006" key="3">
    <source>
        <dbReference type="Google" id="ProtNLM"/>
    </source>
</evidence>
<name>A0ABT1FQZ9_9BACT</name>
<gene>
    <name evidence="1" type="ORF">NCI00_17275</name>
</gene>
<reference evidence="1 2" key="1">
    <citation type="submission" date="2022-06" db="EMBL/GenBank/DDBJ databases">
        <title>Runella sp. S5 genome sequencing.</title>
        <authorList>
            <person name="Park S."/>
        </authorList>
    </citation>
    <scope>NUCLEOTIDE SEQUENCE [LARGE SCALE GENOMIC DNA]</scope>
    <source>
        <strain evidence="1 2">S5</strain>
    </source>
</reference>
<proteinExistence type="predicted"/>
<sequence length="215" mass="25567">MEEIEDNSYTRYQFKAFLGHHLTFANYLGSYNRAFEVLMMSVYNSSAHVDHLAYPLLFIARHCMELGFKTNIRYFCQYSGKEDFKKAGTHNLEDLFKAFRLHLYATIENLNDKYGIEVSPDDVKEFDNYCNEVYKLTAIFHKLDEGSDSFRYPVDKKNNNSFGHTDTINLLDVKELFEKSMLLFVHTADVFARYTDFADEIENMYEQEMRQYYEY</sequence>
<evidence type="ECO:0000313" key="1">
    <source>
        <dbReference type="EMBL" id="MCP1384201.1"/>
    </source>
</evidence>
<protein>
    <recommendedName>
        <fullName evidence="3">HEPN domain-containing protein</fullName>
    </recommendedName>
</protein>
<accession>A0ABT1FQZ9</accession>
<organism evidence="1 2">
    <name type="scientific">Runella salmonicolor</name>
    <dbReference type="NCBI Taxonomy" id="2950278"/>
    <lineage>
        <taxon>Bacteria</taxon>
        <taxon>Pseudomonadati</taxon>
        <taxon>Bacteroidota</taxon>
        <taxon>Cytophagia</taxon>
        <taxon>Cytophagales</taxon>
        <taxon>Spirosomataceae</taxon>
        <taxon>Runella</taxon>
    </lineage>
</organism>
<dbReference type="RefSeq" id="WP_253529569.1">
    <property type="nucleotide sequence ID" value="NZ_JAMZEL010000007.1"/>
</dbReference>